<dbReference type="GO" id="GO:0007608">
    <property type="term" value="P:sensory perception of smell"/>
    <property type="evidence" value="ECO:0007669"/>
    <property type="project" value="TreeGrafter"/>
</dbReference>
<dbReference type="PANTHER" id="PTHR21364">
    <property type="entry name" value="GENERAL ODORANT-BINDING PROTEIN 19A"/>
    <property type="match status" value="1"/>
</dbReference>
<dbReference type="SMART" id="SM00708">
    <property type="entry name" value="PhBP"/>
    <property type="match status" value="1"/>
</dbReference>
<dbReference type="GO" id="GO:0042048">
    <property type="term" value="P:olfactory behavior"/>
    <property type="evidence" value="ECO:0007669"/>
    <property type="project" value="TreeGrafter"/>
</dbReference>
<dbReference type="PANTHER" id="PTHR21364:SF1">
    <property type="entry name" value="GENERAL ODORANT-BINDING PROTEIN LUSH"/>
    <property type="match status" value="1"/>
</dbReference>
<dbReference type="GO" id="GO:0005576">
    <property type="term" value="C:extracellular region"/>
    <property type="evidence" value="ECO:0007669"/>
    <property type="project" value="TreeGrafter"/>
</dbReference>
<accession>A0A8J2R9P4</accession>
<comment type="caution">
    <text evidence="1">The sequence shown here is derived from an EMBL/GenBank/DDBJ whole genome shotgun (WGS) entry which is preliminary data.</text>
</comment>
<proteinExistence type="predicted"/>
<dbReference type="GO" id="GO:0035275">
    <property type="term" value="F:dibutyl phthalate binding"/>
    <property type="evidence" value="ECO:0007669"/>
    <property type="project" value="TreeGrafter"/>
</dbReference>
<keyword evidence="2" id="KW-1185">Reference proteome</keyword>
<dbReference type="SUPFAM" id="SSF47565">
    <property type="entry name" value="Insect pheromone/odorant-binding proteins"/>
    <property type="match status" value="2"/>
</dbReference>
<dbReference type="OrthoDB" id="6618046at2759"/>
<sequence length="169" mass="19460">MGKGIFAEEKEVMCYVACIMKMANAIKNNKLNYEAAIKQADLLLPDEIKEPAKEAITACKKARTDQEIRRWFLQLAVECSKEHPVTKEELQMLKDHKIPDDKNVKCLMACVFRKVDWLDSNGMFKVDSAYKLSEEEYPDDKTKLDNAKNLYSLCEKGRVICELYVGQIK</sequence>
<dbReference type="Pfam" id="PF01395">
    <property type="entry name" value="PBP_GOBP"/>
    <property type="match status" value="1"/>
</dbReference>
<gene>
    <name evidence="1" type="ORF">DCHRY22_LOCUS14610</name>
</gene>
<dbReference type="Gene3D" id="1.10.238.20">
    <property type="entry name" value="Pheromone/general odorant binding protein domain"/>
    <property type="match status" value="2"/>
</dbReference>
<dbReference type="InterPro" id="IPR036728">
    <property type="entry name" value="PBP_GOBP_sf"/>
</dbReference>
<dbReference type="GO" id="GO:0005549">
    <property type="term" value="F:odorant binding"/>
    <property type="evidence" value="ECO:0007669"/>
    <property type="project" value="InterPro"/>
</dbReference>
<dbReference type="Proteomes" id="UP000789524">
    <property type="component" value="Unassembled WGS sequence"/>
</dbReference>
<evidence type="ECO:0000313" key="1">
    <source>
        <dbReference type="EMBL" id="CAG9583160.1"/>
    </source>
</evidence>
<name>A0A8J2R9P4_9NEOP</name>
<reference evidence="1" key="1">
    <citation type="submission" date="2021-09" db="EMBL/GenBank/DDBJ databases">
        <authorList>
            <person name="Martin H S."/>
        </authorList>
    </citation>
    <scope>NUCLEOTIDE SEQUENCE</scope>
</reference>
<dbReference type="CDD" id="cd23992">
    <property type="entry name" value="PBP_GOBP"/>
    <property type="match status" value="2"/>
</dbReference>
<dbReference type="EMBL" id="CAKASE010000081">
    <property type="protein sequence ID" value="CAG9583160.1"/>
    <property type="molecule type" value="Genomic_DNA"/>
</dbReference>
<protein>
    <submittedName>
        <fullName evidence="1">(African queen) hypothetical protein</fullName>
    </submittedName>
</protein>
<dbReference type="AlphaFoldDB" id="A0A8J2R9P4"/>
<organism evidence="1 2">
    <name type="scientific">Danaus chrysippus</name>
    <name type="common">African queen</name>
    <dbReference type="NCBI Taxonomy" id="151541"/>
    <lineage>
        <taxon>Eukaryota</taxon>
        <taxon>Metazoa</taxon>
        <taxon>Ecdysozoa</taxon>
        <taxon>Arthropoda</taxon>
        <taxon>Hexapoda</taxon>
        <taxon>Insecta</taxon>
        <taxon>Pterygota</taxon>
        <taxon>Neoptera</taxon>
        <taxon>Endopterygota</taxon>
        <taxon>Lepidoptera</taxon>
        <taxon>Glossata</taxon>
        <taxon>Ditrysia</taxon>
        <taxon>Papilionoidea</taxon>
        <taxon>Nymphalidae</taxon>
        <taxon>Danainae</taxon>
        <taxon>Danaini</taxon>
        <taxon>Danaina</taxon>
        <taxon>Danaus</taxon>
        <taxon>Anosia</taxon>
    </lineage>
</organism>
<dbReference type="InterPro" id="IPR006170">
    <property type="entry name" value="PBP/GOBP"/>
</dbReference>
<evidence type="ECO:0000313" key="2">
    <source>
        <dbReference type="Proteomes" id="UP000789524"/>
    </source>
</evidence>